<gene>
    <name evidence="7" type="ORF">H2200_008501</name>
</gene>
<proteinExistence type="predicted"/>
<keyword evidence="3" id="KW-0347">Helicase</keyword>
<feature type="domain" description="DNA2/NAM7 helicase helicase" evidence="6">
    <location>
        <begin position="85"/>
        <end position="175"/>
    </location>
</feature>
<dbReference type="Gene3D" id="3.40.50.300">
    <property type="entry name" value="P-loop containing nucleotide triphosphate hydrolases"/>
    <property type="match status" value="1"/>
</dbReference>
<dbReference type="Proteomes" id="UP001172673">
    <property type="component" value="Unassembled WGS sequence"/>
</dbReference>
<dbReference type="InterPro" id="IPR027417">
    <property type="entry name" value="P-loop_NTPase"/>
</dbReference>
<evidence type="ECO:0000256" key="4">
    <source>
        <dbReference type="ARBA" id="ARBA00022840"/>
    </source>
</evidence>
<accession>A0AA38X5W8</accession>
<dbReference type="InterPro" id="IPR041677">
    <property type="entry name" value="DNA2/NAM7_AAA_11"/>
</dbReference>
<dbReference type="SUPFAM" id="SSF52540">
    <property type="entry name" value="P-loop containing nucleoside triphosphate hydrolases"/>
    <property type="match status" value="1"/>
</dbReference>
<dbReference type="EMBL" id="JAPDRK010000012">
    <property type="protein sequence ID" value="KAJ9607428.1"/>
    <property type="molecule type" value="Genomic_DNA"/>
</dbReference>
<sequence>MFLVLTRRDFLIEMIIGRHNTKTIHAEFSHRFPTSATTESHGSVTKVFCEEVLEECQTTIPVGNKATPETEQLYQNDYSGGPALTNDAQRLAIQNAHDYPVSLIHGPPGCAKTTTDVFITESILRRDPKTLILIAAPSNDAADALALSMLHRQQRTGFQFKFTRLRPTAQAEFDMHHKPHDALNDCLFHIQCYQWAKSYQGPSQTFGDYVNGFEEIQKTGNLSRNTGRKRSTRRERTSPGR</sequence>
<evidence type="ECO:0000313" key="8">
    <source>
        <dbReference type="Proteomes" id="UP001172673"/>
    </source>
</evidence>
<comment type="caution">
    <text evidence="7">The sequence shown here is derived from an EMBL/GenBank/DDBJ whole genome shotgun (WGS) entry which is preliminary data.</text>
</comment>
<dbReference type="AlphaFoldDB" id="A0AA38X5W8"/>
<evidence type="ECO:0000256" key="5">
    <source>
        <dbReference type="SAM" id="MobiDB-lite"/>
    </source>
</evidence>
<dbReference type="GO" id="GO:0016787">
    <property type="term" value="F:hydrolase activity"/>
    <property type="evidence" value="ECO:0007669"/>
    <property type="project" value="UniProtKB-KW"/>
</dbReference>
<dbReference type="InterPro" id="IPR050534">
    <property type="entry name" value="Coronavir_polyprotein_1ab"/>
</dbReference>
<dbReference type="Pfam" id="PF13086">
    <property type="entry name" value="AAA_11"/>
    <property type="match status" value="1"/>
</dbReference>
<organism evidence="7 8">
    <name type="scientific">Cladophialophora chaetospira</name>
    <dbReference type="NCBI Taxonomy" id="386627"/>
    <lineage>
        <taxon>Eukaryota</taxon>
        <taxon>Fungi</taxon>
        <taxon>Dikarya</taxon>
        <taxon>Ascomycota</taxon>
        <taxon>Pezizomycotina</taxon>
        <taxon>Eurotiomycetes</taxon>
        <taxon>Chaetothyriomycetidae</taxon>
        <taxon>Chaetothyriales</taxon>
        <taxon>Herpotrichiellaceae</taxon>
        <taxon>Cladophialophora</taxon>
    </lineage>
</organism>
<reference evidence="7" key="1">
    <citation type="submission" date="2022-10" db="EMBL/GenBank/DDBJ databases">
        <title>Culturing micro-colonial fungi from biological soil crusts in the Mojave desert and describing Neophaeococcomyces mojavensis, and introducing the new genera and species Taxawa tesnikishii.</title>
        <authorList>
            <person name="Kurbessoian T."/>
            <person name="Stajich J.E."/>
        </authorList>
    </citation>
    <scope>NUCLEOTIDE SEQUENCE</scope>
    <source>
        <strain evidence="7">TK_41</strain>
    </source>
</reference>
<keyword evidence="2" id="KW-0378">Hydrolase</keyword>
<evidence type="ECO:0000256" key="2">
    <source>
        <dbReference type="ARBA" id="ARBA00022801"/>
    </source>
</evidence>
<dbReference type="GO" id="GO:0005524">
    <property type="term" value="F:ATP binding"/>
    <property type="evidence" value="ECO:0007669"/>
    <property type="project" value="UniProtKB-KW"/>
</dbReference>
<evidence type="ECO:0000259" key="6">
    <source>
        <dbReference type="Pfam" id="PF13086"/>
    </source>
</evidence>
<name>A0AA38X5W8_9EURO</name>
<keyword evidence="8" id="KW-1185">Reference proteome</keyword>
<protein>
    <recommendedName>
        <fullName evidence="6">DNA2/NAM7 helicase helicase domain-containing protein</fullName>
    </recommendedName>
</protein>
<dbReference type="GO" id="GO:0043139">
    <property type="term" value="F:5'-3' DNA helicase activity"/>
    <property type="evidence" value="ECO:0007669"/>
    <property type="project" value="TreeGrafter"/>
</dbReference>
<evidence type="ECO:0000313" key="7">
    <source>
        <dbReference type="EMBL" id="KAJ9607428.1"/>
    </source>
</evidence>
<dbReference type="PANTHER" id="PTHR43788:SF16">
    <property type="entry name" value="HELICASE WITH ZINC FINGER 2"/>
    <property type="match status" value="1"/>
</dbReference>
<keyword evidence="1" id="KW-0547">Nucleotide-binding</keyword>
<keyword evidence="4" id="KW-0067">ATP-binding</keyword>
<dbReference type="PANTHER" id="PTHR43788">
    <property type="entry name" value="DNA2/NAM7 HELICASE FAMILY MEMBER"/>
    <property type="match status" value="1"/>
</dbReference>
<evidence type="ECO:0000256" key="1">
    <source>
        <dbReference type="ARBA" id="ARBA00022741"/>
    </source>
</evidence>
<evidence type="ECO:0000256" key="3">
    <source>
        <dbReference type="ARBA" id="ARBA00022806"/>
    </source>
</evidence>
<feature type="region of interest" description="Disordered" evidence="5">
    <location>
        <begin position="218"/>
        <end position="241"/>
    </location>
</feature>